<keyword evidence="12" id="KW-1185">Reference proteome</keyword>
<keyword evidence="8" id="KW-0675">Receptor</keyword>
<evidence type="ECO:0000256" key="4">
    <source>
        <dbReference type="ARBA" id="ARBA00022692"/>
    </source>
</evidence>
<evidence type="ECO:0000256" key="9">
    <source>
        <dbReference type="ARBA" id="ARBA00023224"/>
    </source>
</evidence>
<keyword evidence="6 10" id="KW-1133">Transmembrane helix</keyword>
<dbReference type="InterPro" id="IPR004117">
    <property type="entry name" value="7tm6_olfct_rcpt"/>
</dbReference>
<evidence type="ECO:0000256" key="2">
    <source>
        <dbReference type="ARBA" id="ARBA00022475"/>
    </source>
</evidence>
<name>A0A9P0JKF9_ACAOB</name>
<evidence type="ECO:0000313" key="11">
    <source>
        <dbReference type="EMBL" id="CAH1955194.1"/>
    </source>
</evidence>
<dbReference type="GO" id="GO:0005549">
    <property type="term" value="F:odorant binding"/>
    <property type="evidence" value="ECO:0007669"/>
    <property type="project" value="InterPro"/>
</dbReference>
<keyword evidence="7 10" id="KW-0472">Membrane</keyword>
<dbReference type="GO" id="GO:0005886">
    <property type="term" value="C:plasma membrane"/>
    <property type="evidence" value="ECO:0007669"/>
    <property type="project" value="UniProtKB-SubCell"/>
</dbReference>
<keyword evidence="2" id="KW-1003">Cell membrane</keyword>
<evidence type="ECO:0000313" key="12">
    <source>
        <dbReference type="Proteomes" id="UP001152888"/>
    </source>
</evidence>
<protein>
    <submittedName>
        <fullName evidence="11">Uncharacterized protein</fullName>
    </submittedName>
</protein>
<keyword evidence="4 10" id="KW-0812">Transmembrane</keyword>
<evidence type="ECO:0000256" key="6">
    <source>
        <dbReference type="ARBA" id="ARBA00022989"/>
    </source>
</evidence>
<keyword evidence="3" id="KW-0716">Sensory transduction</keyword>
<evidence type="ECO:0000256" key="1">
    <source>
        <dbReference type="ARBA" id="ARBA00004651"/>
    </source>
</evidence>
<reference evidence="11" key="1">
    <citation type="submission" date="2022-03" db="EMBL/GenBank/DDBJ databases">
        <authorList>
            <person name="Sayadi A."/>
        </authorList>
    </citation>
    <scope>NUCLEOTIDE SEQUENCE</scope>
</reference>
<dbReference type="AlphaFoldDB" id="A0A9P0JKF9"/>
<comment type="subcellular location">
    <subcellularLocation>
        <location evidence="1">Cell membrane</location>
        <topology evidence="1">Multi-pass membrane protein</topology>
    </subcellularLocation>
</comment>
<organism evidence="11 12">
    <name type="scientific">Acanthoscelides obtectus</name>
    <name type="common">Bean weevil</name>
    <name type="synonym">Bruchus obtectus</name>
    <dbReference type="NCBI Taxonomy" id="200917"/>
    <lineage>
        <taxon>Eukaryota</taxon>
        <taxon>Metazoa</taxon>
        <taxon>Ecdysozoa</taxon>
        <taxon>Arthropoda</taxon>
        <taxon>Hexapoda</taxon>
        <taxon>Insecta</taxon>
        <taxon>Pterygota</taxon>
        <taxon>Neoptera</taxon>
        <taxon>Endopterygota</taxon>
        <taxon>Coleoptera</taxon>
        <taxon>Polyphaga</taxon>
        <taxon>Cucujiformia</taxon>
        <taxon>Chrysomeloidea</taxon>
        <taxon>Chrysomelidae</taxon>
        <taxon>Bruchinae</taxon>
        <taxon>Bruchini</taxon>
        <taxon>Acanthoscelides</taxon>
    </lineage>
</organism>
<gene>
    <name evidence="11" type="ORF">ACAOBT_LOCUS956</name>
</gene>
<dbReference type="GO" id="GO:0007165">
    <property type="term" value="P:signal transduction"/>
    <property type="evidence" value="ECO:0007669"/>
    <property type="project" value="UniProtKB-KW"/>
</dbReference>
<accession>A0A9P0JKF9</accession>
<dbReference type="Pfam" id="PF02949">
    <property type="entry name" value="7tm_6"/>
    <property type="match status" value="1"/>
</dbReference>
<keyword evidence="5" id="KW-0552">Olfaction</keyword>
<comment type="caution">
    <text evidence="11">The sequence shown here is derived from an EMBL/GenBank/DDBJ whole genome shotgun (WGS) entry which is preliminary data.</text>
</comment>
<dbReference type="GO" id="GO:0004984">
    <property type="term" value="F:olfactory receptor activity"/>
    <property type="evidence" value="ECO:0007669"/>
    <property type="project" value="InterPro"/>
</dbReference>
<sequence>MSYGDGYIVALMTVIVFSMTGKAVLQFIILGEYVEQFFINNMSNIEDEIYQERIFRAMKFVAVHYRTILRLNRNILDVWKYCVLQVLLIGGISIFLYMLIMIGDVSPNIAKWKVIAGCTAVLYNTILLSHFGQSFSDESERFFSSLSNVPWYTWDTKNKRMLLILLPNLIKPEVIGFGGIVDLNYQLIQTFTRVVYKAACISHSISQK</sequence>
<keyword evidence="9" id="KW-0807">Transducer</keyword>
<dbReference type="PANTHER" id="PTHR21137:SF35">
    <property type="entry name" value="ODORANT RECEPTOR 19A-RELATED"/>
    <property type="match status" value="1"/>
</dbReference>
<dbReference type="OrthoDB" id="6783644at2759"/>
<evidence type="ECO:0000256" key="5">
    <source>
        <dbReference type="ARBA" id="ARBA00022725"/>
    </source>
</evidence>
<feature type="transmembrane region" description="Helical" evidence="10">
    <location>
        <begin position="78"/>
        <end position="100"/>
    </location>
</feature>
<evidence type="ECO:0000256" key="7">
    <source>
        <dbReference type="ARBA" id="ARBA00023136"/>
    </source>
</evidence>
<dbReference type="PANTHER" id="PTHR21137">
    <property type="entry name" value="ODORANT RECEPTOR"/>
    <property type="match status" value="1"/>
</dbReference>
<dbReference type="EMBL" id="CAKOFQ010006658">
    <property type="protein sequence ID" value="CAH1955194.1"/>
    <property type="molecule type" value="Genomic_DNA"/>
</dbReference>
<evidence type="ECO:0000256" key="3">
    <source>
        <dbReference type="ARBA" id="ARBA00022606"/>
    </source>
</evidence>
<dbReference type="Proteomes" id="UP001152888">
    <property type="component" value="Unassembled WGS sequence"/>
</dbReference>
<evidence type="ECO:0000256" key="10">
    <source>
        <dbReference type="SAM" id="Phobius"/>
    </source>
</evidence>
<feature type="transmembrane region" description="Helical" evidence="10">
    <location>
        <begin position="6"/>
        <end position="30"/>
    </location>
</feature>
<evidence type="ECO:0000256" key="8">
    <source>
        <dbReference type="ARBA" id="ARBA00023170"/>
    </source>
</evidence>
<proteinExistence type="predicted"/>